<dbReference type="InterPro" id="IPR007816">
    <property type="entry name" value="ResB-like_domain"/>
</dbReference>
<dbReference type="EMBL" id="CACVAR010000255">
    <property type="protein sequence ID" value="CAA6815669.1"/>
    <property type="molecule type" value="Genomic_DNA"/>
</dbReference>
<feature type="transmembrane region" description="Helical" evidence="6">
    <location>
        <begin position="954"/>
        <end position="972"/>
    </location>
</feature>
<feature type="transmembrane region" description="Helical" evidence="6">
    <location>
        <begin position="467"/>
        <end position="484"/>
    </location>
</feature>
<feature type="transmembrane region" description="Helical" evidence="6">
    <location>
        <begin position="735"/>
        <end position="759"/>
    </location>
</feature>
<evidence type="ECO:0000259" key="8">
    <source>
        <dbReference type="Pfam" id="PF05140"/>
    </source>
</evidence>
<evidence type="ECO:0000313" key="9">
    <source>
        <dbReference type="EMBL" id="CAA6815669.1"/>
    </source>
</evidence>
<dbReference type="AlphaFoldDB" id="A0A6S6TGP7"/>
<evidence type="ECO:0000256" key="2">
    <source>
        <dbReference type="ARBA" id="ARBA00022692"/>
    </source>
</evidence>
<protein>
    <submittedName>
        <fullName evidence="9">Cytochrome C-type biogenesis protein</fullName>
    </submittedName>
</protein>
<accession>A0A6S6TGP7</accession>
<feature type="transmembrane region" description="Helical" evidence="6">
    <location>
        <begin position="40"/>
        <end position="62"/>
    </location>
</feature>
<name>A0A6S6TGP7_9BACT</name>
<keyword evidence="2 6" id="KW-0812">Transmembrane</keyword>
<evidence type="ECO:0000259" key="7">
    <source>
        <dbReference type="Pfam" id="PF01578"/>
    </source>
</evidence>
<feature type="transmembrane region" description="Helical" evidence="6">
    <location>
        <begin position="1043"/>
        <end position="1063"/>
    </location>
</feature>
<dbReference type="InterPro" id="IPR002541">
    <property type="entry name" value="Cyt_c_assembly"/>
</dbReference>
<keyword evidence="4 6" id="KW-1133">Transmembrane helix</keyword>
<feature type="transmembrane region" description="Helical" evidence="6">
    <location>
        <begin position="979"/>
        <end position="997"/>
    </location>
</feature>
<proteinExistence type="predicted"/>
<organism evidence="9">
    <name type="scientific">uncultured Sulfurovum sp</name>
    <dbReference type="NCBI Taxonomy" id="269237"/>
    <lineage>
        <taxon>Bacteria</taxon>
        <taxon>Pseudomonadati</taxon>
        <taxon>Campylobacterota</taxon>
        <taxon>Epsilonproteobacteria</taxon>
        <taxon>Campylobacterales</taxon>
        <taxon>Sulfurovaceae</taxon>
        <taxon>Sulfurovum</taxon>
        <taxon>environmental samples</taxon>
    </lineage>
</organism>
<evidence type="ECO:0000256" key="3">
    <source>
        <dbReference type="ARBA" id="ARBA00022748"/>
    </source>
</evidence>
<evidence type="ECO:0000256" key="1">
    <source>
        <dbReference type="ARBA" id="ARBA00004141"/>
    </source>
</evidence>
<feature type="transmembrane region" description="Helical" evidence="6">
    <location>
        <begin position="74"/>
        <end position="94"/>
    </location>
</feature>
<keyword evidence="5 6" id="KW-0472">Membrane</keyword>
<feature type="domain" description="ResB-like" evidence="8">
    <location>
        <begin position="342"/>
        <end position="415"/>
    </location>
</feature>
<evidence type="ECO:0000256" key="5">
    <source>
        <dbReference type="ARBA" id="ARBA00023136"/>
    </source>
</evidence>
<feature type="transmembrane region" description="Helical" evidence="6">
    <location>
        <begin position="771"/>
        <end position="793"/>
    </location>
</feature>
<feature type="transmembrane region" description="Helical" evidence="6">
    <location>
        <begin position="1017"/>
        <end position="1036"/>
    </location>
</feature>
<feature type="transmembrane region" description="Helical" evidence="6">
    <location>
        <begin position="867"/>
        <end position="893"/>
    </location>
</feature>
<dbReference type="PANTHER" id="PTHR30071">
    <property type="entry name" value="HEME EXPORTER PROTEIN C"/>
    <property type="match status" value="1"/>
</dbReference>
<dbReference type="Pfam" id="PF05140">
    <property type="entry name" value="ResB"/>
    <property type="match status" value="1"/>
</dbReference>
<feature type="transmembrane region" description="Helical" evidence="6">
    <location>
        <begin position="428"/>
        <end position="446"/>
    </location>
</feature>
<dbReference type="GO" id="GO:0020037">
    <property type="term" value="F:heme binding"/>
    <property type="evidence" value="ECO:0007669"/>
    <property type="project" value="InterPro"/>
</dbReference>
<feature type="transmembrane region" description="Helical" evidence="6">
    <location>
        <begin position="805"/>
        <end position="821"/>
    </location>
</feature>
<feature type="domain" description="Cytochrome c assembly protein" evidence="7">
    <location>
        <begin position="799"/>
        <end position="1007"/>
    </location>
</feature>
<evidence type="ECO:0000256" key="4">
    <source>
        <dbReference type="ARBA" id="ARBA00022989"/>
    </source>
</evidence>
<feature type="transmembrane region" description="Helical" evidence="6">
    <location>
        <begin position="828"/>
        <end position="847"/>
    </location>
</feature>
<feature type="transmembrane region" description="Helical" evidence="6">
    <location>
        <begin position="913"/>
        <end position="934"/>
    </location>
</feature>
<dbReference type="GO" id="GO:0017004">
    <property type="term" value="P:cytochrome complex assembly"/>
    <property type="evidence" value="ECO:0007669"/>
    <property type="project" value="UniProtKB-KW"/>
</dbReference>
<keyword evidence="3" id="KW-0201">Cytochrome c-type biogenesis</keyword>
<dbReference type="PANTHER" id="PTHR30071:SF1">
    <property type="entry name" value="CYTOCHROME B_B6 PROTEIN-RELATED"/>
    <property type="match status" value="1"/>
</dbReference>
<reference evidence="9" key="1">
    <citation type="submission" date="2020-01" db="EMBL/GenBank/DDBJ databases">
        <authorList>
            <person name="Meier V. D."/>
            <person name="Meier V D."/>
        </authorList>
    </citation>
    <scope>NUCLEOTIDE SEQUENCE</scope>
    <source>
        <strain evidence="9">HLG_WM_MAG_03</strain>
    </source>
</reference>
<dbReference type="InterPro" id="IPR045062">
    <property type="entry name" value="Cyt_c_biogenesis_CcsA/CcmC"/>
</dbReference>
<dbReference type="Pfam" id="PF01578">
    <property type="entry name" value="Cytochrom_C_asm"/>
    <property type="match status" value="1"/>
</dbReference>
<sequence length="1066" mass="119304">MLKHIFSIKIAVLVLFIFGALVGGATFIENDYGTQTARALIYNAQWFEYFLLYFILLLLYNMMKYKSYKSKPSVFMFHTAFLVIAIGAIITRYVGYEGIMHIREGGISSSMISAEKVLKIHVENGEDSVDYEQSVLYSSMTKNSFSKSWDVKDKEVSVELVRYLPAATKELASDTVNGKRVLELMVAAGGKGKPVFVSEGEFYDAGTFFLAYNSKLSNAKKPVLSIRSKADNTLEVESDFDMKTLSMTTQKEANLTKGINPFSTKMLYQFGENSVVLKEQHEKSTMKYVSNSLKTKNGLPELVTYKVSVDGEEKMVDLFAYAGNVAKIKTVNVGGLDVSLYMGVKKIAIPFSIKLINFELERYPGSNSPSAYSSDVELIDRSKGIDGMPYKIFMNHVLDHRSYRFFQSSYDQDEKGTILSVNHDPGTWPTYIGYMLLTLGMLWNLIDKNGRFQKLLKGARKLQNGKLQSTAAILITLFALSYTTPLQAAKLPTLDANMTKMITAYPEEVSEQFGKLVLQDTRGRMKPVDTLAHEIIAKLAGKSSIYGVEPSAMMLGMTVNPKKYQKIPMIKVQHTRIVKELGMPEGTVYATFLDFFTADGDYKLREQMNESVRKKPLDKNLYDKELVKVDERLNVAYMIYTGALLQIYPVPNDANNKWMNPQDAISSLPKKDSEIIRMMTVYLFQGAGAVQETGDVSKFNEAMKLINMYQEKLGAEVMLSDTAINMEIQYNKLGFFAKLVPLYLLIGIILLIAAFVNIVKPNRTLKWIAMASWGLLVLGFAIHVVSMGMRWYIGGYAPWSNAYESIVFIAASTVAAGLIFARKSPFALGAAALLAGVTMGVAHMNFINPEITTLVPVLKSYWLMIHVAIIISGDGFLGLGSIISLVVLILYIIRREKSSQEKNENIDRAIKELTNIAEMSLIVGLFLMTVGNFLGGVWANESWGRYWGWDAKETWAAVTILIYATILHLRFIPKLNNPFAFNVASLWGYSTVIMTYFGVNYYLSGLHSYAAGAPMPLPDWVIPAIIGLFILTLLSAKSWKNIKVVFILLAPLILWFVGLLLMLNKI</sequence>
<comment type="subcellular location">
    <subcellularLocation>
        <location evidence="1">Membrane</location>
        <topology evidence="1">Multi-pass membrane protein</topology>
    </subcellularLocation>
</comment>
<evidence type="ECO:0000256" key="6">
    <source>
        <dbReference type="SAM" id="Phobius"/>
    </source>
</evidence>
<dbReference type="GO" id="GO:0005886">
    <property type="term" value="C:plasma membrane"/>
    <property type="evidence" value="ECO:0007669"/>
    <property type="project" value="TreeGrafter"/>
</dbReference>
<gene>
    <name evidence="9" type="ORF">HELGO_WM46434</name>
</gene>